<dbReference type="Gene3D" id="1.10.510.10">
    <property type="entry name" value="Transferase(Phosphotransferase) domain 1"/>
    <property type="match status" value="1"/>
</dbReference>
<keyword evidence="5" id="KW-0597">Phosphoprotein</keyword>
<comment type="subcellular location">
    <subcellularLocation>
        <location evidence="1">Cell membrane</location>
        <topology evidence="1">Lipid-anchor</topology>
    </subcellularLocation>
</comment>
<dbReference type="GO" id="GO:0004683">
    <property type="term" value="F:calcium/calmodulin-dependent protein kinase activity"/>
    <property type="evidence" value="ECO:0000318"/>
    <property type="project" value="GO_Central"/>
</dbReference>
<comment type="caution">
    <text evidence="22">The sequence shown here is derived from an EMBL/GenBank/DDBJ whole genome shotgun (WGS) entry which is preliminary data.</text>
</comment>
<dbReference type="EMBL" id="LFYR01002110">
    <property type="protein sequence ID" value="KMZ57004.1"/>
    <property type="molecule type" value="Genomic_DNA"/>
</dbReference>
<dbReference type="PROSITE" id="PS00108">
    <property type="entry name" value="PROTEIN_KINASE_ST"/>
    <property type="match status" value="1"/>
</dbReference>
<evidence type="ECO:0000256" key="1">
    <source>
        <dbReference type="ARBA" id="ARBA00004193"/>
    </source>
</evidence>
<dbReference type="InterPro" id="IPR050205">
    <property type="entry name" value="CDPK_Ser/Thr_kinases"/>
</dbReference>
<evidence type="ECO:0000256" key="2">
    <source>
        <dbReference type="ARBA" id="ARBA00012513"/>
    </source>
</evidence>
<dbReference type="PANTHER" id="PTHR24349">
    <property type="entry name" value="SERINE/THREONINE-PROTEIN KINASE"/>
    <property type="match status" value="1"/>
</dbReference>
<evidence type="ECO:0000256" key="10">
    <source>
        <dbReference type="ARBA" id="ARBA00022741"/>
    </source>
</evidence>
<evidence type="ECO:0000256" key="4">
    <source>
        <dbReference type="ARBA" id="ARBA00022527"/>
    </source>
</evidence>
<sequence length="542" mass="61260">MGNCFRSHIRIINRSTSSKNATATATADDSKSPKPNAAVLKTNQTPRNNDKRLHEKKSTNSVPYGLKTDFGYFKDFDKNYAIGKLLGHGQFGYTFIATNKSTHESVAVKRIEKKKMVLPIAVEDVRREVKILKQLTGHENVVQFHNAFEDDAYVYIVMELCEGGELLDRILSKKDSRYTEKDAAVVVRQMLKVAAECHLHGLVHRDMKPENFLFQSKREDSVLKATDFGLSDFIKPGKKFPDIVGSAYYVAPEVLRRRSGPESDAWSIGVITYILLCGKRPFWDKTENGIFKEVLKNKPDFKRNPWPTISDSAKDFVNKLLVKNPRARFTAAQALSHPWVREGGNASEIPLDISVLSNLRDFVKYSRMKQLALRALASTVDDDELADLRDQFDAIDVDKSGTISFEELKLALAKDLPWRVKEARVVEILEAIDSNTDGLVDFREFVTATLHVHQMEHDSETWNSRCKAAFQKLDVDGNGFLTPEELRLHTGIKGSIDMLLDEADTDKDGKISLIEFLTVLKTASTPRQRRCAVSDHRNSSHK</sequence>
<dbReference type="Gene3D" id="1.10.238.10">
    <property type="entry name" value="EF-hand"/>
    <property type="match status" value="2"/>
</dbReference>
<evidence type="ECO:0000256" key="17">
    <source>
        <dbReference type="ARBA" id="ARBA00048679"/>
    </source>
</evidence>
<dbReference type="FunFam" id="3.30.200.20:FF:000101">
    <property type="entry name" value="CDPK-related kinase 1"/>
    <property type="match status" value="1"/>
</dbReference>
<evidence type="ECO:0000256" key="18">
    <source>
        <dbReference type="PROSITE-ProRule" id="PRU10141"/>
    </source>
</evidence>
<organism evidence="22 23">
    <name type="scientific">Zostera marina</name>
    <name type="common">Eelgrass</name>
    <dbReference type="NCBI Taxonomy" id="29655"/>
    <lineage>
        <taxon>Eukaryota</taxon>
        <taxon>Viridiplantae</taxon>
        <taxon>Streptophyta</taxon>
        <taxon>Embryophyta</taxon>
        <taxon>Tracheophyta</taxon>
        <taxon>Spermatophyta</taxon>
        <taxon>Magnoliopsida</taxon>
        <taxon>Liliopsida</taxon>
        <taxon>Zosteraceae</taxon>
        <taxon>Zostera</taxon>
    </lineage>
</organism>
<dbReference type="InterPro" id="IPR018247">
    <property type="entry name" value="EF_Hand_1_Ca_BS"/>
</dbReference>
<dbReference type="CDD" id="cd05117">
    <property type="entry name" value="STKc_CAMK"/>
    <property type="match status" value="1"/>
</dbReference>
<dbReference type="STRING" id="29655.A0A0K9NJR1"/>
<accession>A0A0K9NJR1</accession>
<dbReference type="GO" id="GO:0035556">
    <property type="term" value="P:intracellular signal transduction"/>
    <property type="evidence" value="ECO:0000318"/>
    <property type="project" value="GO_Central"/>
</dbReference>
<dbReference type="SMART" id="SM00054">
    <property type="entry name" value="EFh"/>
    <property type="match status" value="4"/>
</dbReference>
<name>A0A0K9NJR1_ZOSMR</name>
<dbReference type="SUPFAM" id="SSF47473">
    <property type="entry name" value="EF-hand"/>
    <property type="match status" value="1"/>
</dbReference>
<dbReference type="SUPFAM" id="SSF56112">
    <property type="entry name" value="Protein kinase-like (PK-like)"/>
    <property type="match status" value="1"/>
</dbReference>
<dbReference type="Pfam" id="PF13499">
    <property type="entry name" value="EF-hand_7"/>
    <property type="match status" value="2"/>
</dbReference>
<dbReference type="InterPro" id="IPR017441">
    <property type="entry name" value="Protein_kinase_ATP_BS"/>
</dbReference>
<dbReference type="Pfam" id="PF00069">
    <property type="entry name" value="Pkinase"/>
    <property type="match status" value="1"/>
</dbReference>
<dbReference type="InterPro" id="IPR008271">
    <property type="entry name" value="Ser/Thr_kinase_AS"/>
</dbReference>
<evidence type="ECO:0000256" key="16">
    <source>
        <dbReference type="ARBA" id="ARBA00047899"/>
    </source>
</evidence>
<keyword evidence="13 18" id="KW-0067">ATP-binding</keyword>
<dbReference type="InterPro" id="IPR011009">
    <property type="entry name" value="Kinase-like_dom_sf"/>
</dbReference>
<evidence type="ECO:0000259" key="20">
    <source>
        <dbReference type="PROSITE" id="PS50011"/>
    </source>
</evidence>
<keyword evidence="14" id="KW-0472">Membrane</keyword>
<keyword evidence="12" id="KW-0106">Calcium</keyword>
<evidence type="ECO:0000256" key="8">
    <source>
        <dbReference type="ARBA" id="ARBA00022723"/>
    </source>
</evidence>
<dbReference type="InterPro" id="IPR000719">
    <property type="entry name" value="Prot_kinase_dom"/>
</dbReference>
<keyword evidence="10 18" id="KW-0547">Nucleotide-binding</keyword>
<dbReference type="GO" id="GO:0005509">
    <property type="term" value="F:calcium ion binding"/>
    <property type="evidence" value="ECO:0007669"/>
    <property type="project" value="InterPro"/>
</dbReference>
<evidence type="ECO:0000256" key="13">
    <source>
        <dbReference type="ARBA" id="ARBA00022840"/>
    </source>
</evidence>
<evidence type="ECO:0000256" key="11">
    <source>
        <dbReference type="ARBA" id="ARBA00022777"/>
    </source>
</evidence>
<keyword evidence="3" id="KW-1003">Cell membrane</keyword>
<dbReference type="PROSITE" id="PS00018">
    <property type="entry name" value="EF_HAND_1"/>
    <property type="match status" value="4"/>
</dbReference>
<dbReference type="GO" id="GO:0005737">
    <property type="term" value="C:cytoplasm"/>
    <property type="evidence" value="ECO:0000318"/>
    <property type="project" value="GO_Central"/>
</dbReference>
<evidence type="ECO:0000256" key="9">
    <source>
        <dbReference type="ARBA" id="ARBA00022737"/>
    </source>
</evidence>
<evidence type="ECO:0000256" key="7">
    <source>
        <dbReference type="ARBA" id="ARBA00022707"/>
    </source>
</evidence>
<dbReference type="OMA" id="WFAMHAP"/>
<dbReference type="InterPro" id="IPR002048">
    <property type="entry name" value="EF_hand_dom"/>
</dbReference>
<keyword evidence="8" id="KW-0479">Metal-binding</keyword>
<dbReference type="OrthoDB" id="40902at2759"/>
<dbReference type="InterPro" id="IPR011992">
    <property type="entry name" value="EF-hand-dom_pair"/>
</dbReference>
<keyword evidence="9" id="KW-0677">Repeat</keyword>
<keyword evidence="15" id="KW-0449">Lipoprotein</keyword>
<evidence type="ECO:0000313" key="22">
    <source>
        <dbReference type="EMBL" id="KMZ57004.1"/>
    </source>
</evidence>
<dbReference type="GO" id="GO:0005634">
    <property type="term" value="C:nucleus"/>
    <property type="evidence" value="ECO:0000318"/>
    <property type="project" value="GO_Central"/>
</dbReference>
<dbReference type="Proteomes" id="UP000036987">
    <property type="component" value="Unassembled WGS sequence"/>
</dbReference>
<dbReference type="PROSITE" id="PS50011">
    <property type="entry name" value="PROTEIN_KINASE_DOM"/>
    <property type="match status" value="1"/>
</dbReference>
<dbReference type="FunFam" id="1.10.510.10:FF:000225">
    <property type="entry name" value="calcium-dependent protein kinase 28-like"/>
    <property type="match status" value="1"/>
</dbReference>
<dbReference type="GO" id="GO:0009931">
    <property type="term" value="F:calcium-dependent protein serine/threonine kinase activity"/>
    <property type="evidence" value="ECO:0000318"/>
    <property type="project" value="GO_Central"/>
</dbReference>
<evidence type="ECO:0000256" key="6">
    <source>
        <dbReference type="ARBA" id="ARBA00022679"/>
    </source>
</evidence>
<dbReference type="EC" id="2.7.11.1" evidence="2"/>
<dbReference type="CDD" id="cd00051">
    <property type="entry name" value="EFh"/>
    <property type="match status" value="1"/>
</dbReference>
<dbReference type="PROSITE" id="PS50222">
    <property type="entry name" value="EF_HAND_2"/>
    <property type="match status" value="4"/>
</dbReference>
<protein>
    <recommendedName>
        <fullName evidence="2">non-specific serine/threonine protein kinase</fullName>
        <ecNumber evidence="2">2.7.11.1</ecNumber>
    </recommendedName>
</protein>
<reference evidence="23" key="1">
    <citation type="journal article" date="2016" name="Nature">
        <title>The genome of the seagrass Zostera marina reveals angiosperm adaptation to the sea.</title>
        <authorList>
            <person name="Olsen J.L."/>
            <person name="Rouze P."/>
            <person name="Verhelst B."/>
            <person name="Lin Y.-C."/>
            <person name="Bayer T."/>
            <person name="Collen J."/>
            <person name="Dattolo E."/>
            <person name="De Paoli E."/>
            <person name="Dittami S."/>
            <person name="Maumus F."/>
            <person name="Michel G."/>
            <person name="Kersting A."/>
            <person name="Lauritano C."/>
            <person name="Lohaus R."/>
            <person name="Toepel M."/>
            <person name="Tonon T."/>
            <person name="Vanneste K."/>
            <person name="Amirebrahimi M."/>
            <person name="Brakel J."/>
            <person name="Bostroem C."/>
            <person name="Chovatia M."/>
            <person name="Grimwood J."/>
            <person name="Jenkins J.W."/>
            <person name="Jueterbock A."/>
            <person name="Mraz A."/>
            <person name="Stam W.T."/>
            <person name="Tice H."/>
            <person name="Bornberg-Bauer E."/>
            <person name="Green P.J."/>
            <person name="Pearson G.A."/>
            <person name="Procaccini G."/>
            <person name="Duarte C.M."/>
            <person name="Schmutz J."/>
            <person name="Reusch T.B.H."/>
            <person name="Van de Peer Y."/>
        </authorList>
    </citation>
    <scope>NUCLEOTIDE SEQUENCE [LARGE SCALE GENOMIC DNA]</scope>
    <source>
        <strain evidence="23">cv. Finnish</strain>
    </source>
</reference>
<feature type="compositionally biased region" description="Basic and acidic residues" evidence="19">
    <location>
        <begin position="48"/>
        <end position="58"/>
    </location>
</feature>
<feature type="compositionally biased region" description="Low complexity" evidence="19">
    <location>
        <begin position="16"/>
        <end position="27"/>
    </location>
</feature>
<evidence type="ECO:0000256" key="14">
    <source>
        <dbReference type="ARBA" id="ARBA00023136"/>
    </source>
</evidence>
<dbReference type="Gene3D" id="3.30.200.20">
    <property type="entry name" value="Phosphorylase Kinase, domain 1"/>
    <property type="match status" value="1"/>
</dbReference>
<keyword evidence="7" id="KW-0519">Myristate</keyword>
<feature type="domain" description="EF-hand" evidence="21">
    <location>
        <begin position="383"/>
        <end position="418"/>
    </location>
</feature>
<comment type="catalytic activity">
    <reaction evidence="16">
        <text>L-threonyl-[protein] + ATP = O-phospho-L-threonyl-[protein] + ADP + H(+)</text>
        <dbReference type="Rhea" id="RHEA:46608"/>
        <dbReference type="Rhea" id="RHEA-COMP:11060"/>
        <dbReference type="Rhea" id="RHEA-COMP:11605"/>
        <dbReference type="ChEBI" id="CHEBI:15378"/>
        <dbReference type="ChEBI" id="CHEBI:30013"/>
        <dbReference type="ChEBI" id="CHEBI:30616"/>
        <dbReference type="ChEBI" id="CHEBI:61977"/>
        <dbReference type="ChEBI" id="CHEBI:456216"/>
        <dbReference type="EC" id="2.7.11.1"/>
    </reaction>
</comment>
<feature type="region of interest" description="Disordered" evidence="19">
    <location>
        <begin position="16"/>
        <end position="58"/>
    </location>
</feature>
<feature type="domain" description="Protein kinase" evidence="20">
    <location>
        <begin position="80"/>
        <end position="340"/>
    </location>
</feature>
<evidence type="ECO:0000259" key="21">
    <source>
        <dbReference type="PROSITE" id="PS50222"/>
    </source>
</evidence>
<gene>
    <name evidence="22" type="ORF">ZOSMA_8G01530</name>
</gene>
<evidence type="ECO:0000256" key="19">
    <source>
        <dbReference type="SAM" id="MobiDB-lite"/>
    </source>
</evidence>
<proteinExistence type="predicted"/>
<evidence type="ECO:0000256" key="12">
    <source>
        <dbReference type="ARBA" id="ARBA00022837"/>
    </source>
</evidence>
<dbReference type="AlphaFoldDB" id="A0A0K9NJR1"/>
<dbReference type="GO" id="GO:0005516">
    <property type="term" value="F:calmodulin binding"/>
    <property type="evidence" value="ECO:0000318"/>
    <property type="project" value="GO_Central"/>
</dbReference>
<keyword evidence="11 22" id="KW-0418">Kinase</keyword>
<feature type="binding site" evidence="18">
    <location>
        <position position="109"/>
    </location>
    <ligand>
        <name>ATP</name>
        <dbReference type="ChEBI" id="CHEBI:30616"/>
    </ligand>
</feature>
<evidence type="ECO:0000313" key="23">
    <source>
        <dbReference type="Proteomes" id="UP000036987"/>
    </source>
</evidence>
<keyword evidence="4" id="KW-0723">Serine/threonine-protein kinase</keyword>
<evidence type="ECO:0000256" key="15">
    <source>
        <dbReference type="ARBA" id="ARBA00023288"/>
    </source>
</evidence>
<evidence type="ECO:0000256" key="5">
    <source>
        <dbReference type="ARBA" id="ARBA00022553"/>
    </source>
</evidence>
<evidence type="ECO:0000256" key="3">
    <source>
        <dbReference type="ARBA" id="ARBA00022475"/>
    </source>
</evidence>
<keyword evidence="6" id="KW-0808">Transferase</keyword>
<feature type="domain" description="EF-hand" evidence="21">
    <location>
        <begin position="461"/>
        <end position="496"/>
    </location>
</feature>
<dbReference type="PROSITE" id="PS00107">
    <property type="entry name" value="PROTEIN_KINASE_ATP"/>
    <property type="match status" value="1"/>
</dbReference>
<dbReference type="GO" id="GO:0005524">
    <property type="term" value="F:ATP binding"/>
    <property type="evidence" value="ECO:0007669"/>
    <property type="project" value="UniProtKB-UniRule"/>
</dbReference>
<comment type="catalytic activity">
    <reaction evidence="17">
        <text>L-seryl-[protein] + ATP = O-phospho-L-seryl-[protein] + ADP + H(+)</text>
        <dbReference type="Rhea" id="RHEA:17989"/>
        <dbReference type="Rhea" id="RHEA-COMP:9863"/>
        <dbReference type="Rhea" id="RHEA-COMP:11604"/>
        <dbReference type="ChEBI" id="CHEBI:15378"/>
        <dbReference type="ChEBI" id="CHEBI:29999"/>
        <dbReference type="ChEBI" id="CHEBI:30616"/>
        <dbReference type="ChEBI" id="CHEBI:83421"/>
        <dbReference type="ChEBI" id="CHEBI:456216"/>
        <dbReference type="EC" id="2.7.11.1"/>
    </reaction>
</comment>
<feature type="domain" description="EF-hand" evidence="21">
    <location>
        <begin position="499"/>
        <end position="526"/>
    </location>
</feature>
<feature type="domain" description="EF-hand" evidence="21">
    <location>
        <begin position="420"/>
        <end position="455"/>
    </location>
</feature>
<dbReference type="GO" id="GO:0005886">
    <property type="term" value="C:plasma membrane"/>
    <property type="evidence" value="ECO:0007669"/>
    <property type="project" value="UniProtKB-SubCell"/>
</dbReference>
<dbReference type="FunFam" id="1.10.238.10:FF:000158">
    <property type="entry name" value="Calcium-dependent protein kinase 28"/>
    <property type="match status" value="1"/>
</dbReference>
<keyword evidence="23" id="KW-1185">Reference proteome</keyword>
<dbReference type="SMART" id="SM00220">
    <property type="entry name" value="S_TKc"/>
    <property type="match status" value="1"/>
</dbReference>